<evidence type="ECO:0008006" key="5">
    <source>
        <dbReference type="Google" id="ProtNLM"/>
    </source>
</evidence>
<keyword evidence="2" id="KW-0732">Signal</keyword>
<dbReference type="Proteomes" id="UP000606922">
    <property type="component" value="Unassembled WGS sequence"/>
</dbReference>
<keyword evidence="1" id="KW-0812">Transmembrane</keyword>
<comment type="caution">
    <text evidence="3">The sequence shown here is derived from an EMBL/GenBank/DDBJ whole genome shotgun (WGS) entry which is preliminary data.</text>
</comment>
<feature type="transmembrane region" description="Helical" evidence="1">
    <location>
        <begin position="302"/>
        <end position="328"/>
    </location>
</feature>
<evidence type="ECO:0000313" key="4">
    <source>
        <dbReference type="Proteomes" id="UP000606922"/>
    </source>
</evidence>
<evidence type="ECO:0000256" key="1">
    <source>
        <dbReference type="SAM" id="Phobius"/>
    </source>
</evidence>
<organism evidence="3 4">
    <name type="scientific">Conyzicola nivalis</name>
    <dbReference type="NCBI Taxonomy" id="1477021"/>
    <lineage>
        <taxon>Bacteria</taxon>
        <taxon>Bacillati</taxon>
        <taxon>Actinomycetota</taxon>
        <taxon>Actinomycetes</taxon>
        <taxon>Micrococcales</taxon>
        <taxon>Microbacteriaceae</taxon>
        <taxon>Conyzicola</taxon>
    </lineage>
</organism>
<evidence type="ECO:0000313" key="3">
    <source>
        <dbReference type="EMBL" id="GGA92535.1"/>
    </source>
</evidence>
<reference evidence="3" key="2">
    <citation type="submission" date="2020-09" db="EMBL/GenBank/DDBJ databases">
        <authorList>
            <person name="Sun Q."/>
            <person name="Zhou Y."/>
        </authorList>
    </citation>
    <scope>NUCLEOTIDE SEQUENCE</scope>
    <source>
        <strain evidence="3">CGMCC 1.12813</strain>
    </source>
</reference>
<dbReference type="EMBL" id="BMGB01000001">
    <property type="protein sequence ID" value="GGA92535.1"/>
    <property type="molecule type" value="Genomic_DNA"/>
</dbReference>
<evidence type="ECO:0000256" key="2">
    <source>
        <dbReference type="SAM" id="SignalP"/>
    </source>
</evidence>
<proteinExistence type="predicted"/>
<dbReference type="AlphaFoldDB" id="A0A916SDL3"/>
<accession>A0A916SDL3</accession>
<name>A0A916SDL3_9MICO</name>
<protein>
    <recommendedName>
        <fullName evidence="5">DUF2330 domain-containing protein</fullName>
    </recommendedName>
</protein>
<keyword evidence="1" id="KW-0472">Membrane</keyword>
<dbReference type="Pfam" id="PF10092">
    <property type="entry name" value="DUF2330"/>
    <property type="match status" value="1"/>
</dbReference>
<dbReference type="InterPro" id="IPR019283">
    <property type="entry name" value="DUF2330"/>
</dbReference>
<reference evidence="3" key="1">
    <citation type="journal article" date="2014" name="Int. J. Syst. Evol. Microbiol.">
        <title>Complete genome sequence of Corynebacterium casei LMG S-19264T (=DSM 44701T), isolated from a smear-ripened cheese.</title>
        <authorList>
            <consortium name="US DOE Joint Genome Institute (JGI-PGF)"/>
            <person name="Walter F."/>
            <person name="Albersmeier A."/>
            <person name="Kalinowski J."/>
            <person name="Ruckert C."/>
        </authorList>
    </citation>
    <scope>NUCLEOTIDE SEQUENCE</scope>
    <source>
        <strain evidence="3">CGMCC 1.12813</strain>
    </source>
</reference>
<feature type="chain" id="PRO_5037402486" description="DUF2330 domain-containing protein" evidence="2">
    <location>
        <begin position="19"/>
        <end position="333"/>
    </location>
</feature>
<gene>
    <name evidence="3" type="ORF">GCM10010979_03930</name>
</gene>
<keyword evidence="1" id="KW-1133">Transmembrane helix</keyword>
<keyword evidence="4" id="KW-1185">Reference proteome</keyword>
<sequence length="333" mass="34329">MAVASVLLTLTAAAPAHACGCGAVVSAPGAVVDVTSESAILSLKDGVETIVLSLGVDSVIANGGLIVPTPTPATIAPGDPALFDALHAQTLPRERVVDDWWGNLVAPGAPETAPQVISRVAVGPLEATTLEATDTAGLSRWLTDNGFELTGEVSSQLQQYIDKRWQFVAVRLSASEGADGTLLDGMLDPIQISFPSQSLQYPLGMAKAETSEQSLRLNVFSDTRVDLVRAGTTDVPLDAGVRTAWAGEVTEPALSGLGAFLTVVDVRLDTPATQISSEIGIVAAADSATVDPAVVVVRPIELLGFPLGTLLAVWAGLGLLGLLGVTIARSRLR</sequence>
<feature type="signal peptide" evidence="2">
    <location>
        <begin position="1"/>
        <end position="18"/>
    </location>
</feature>